<organism evidence="1 2">
    <name type="scientific">Clavibacter michiganensis subsp. insidiosus</name>
    <dbReference type="NCBI Taxonomy" id="33014"/>
    <lineage>
        <taxon>Bacteria</taxon>
        <taxon>Bacillati</taxon>
        <taxon>Actinomycetota</taxon>
        <taxon>Actinomycetes</taxon>
        <taxon>Micrococcales</taxon>
        <taxon>Microbacteriaceae</taxon>
        <taxon>Clavibacter</taxon>
    </lineage>
</organism>
<dbReference type="RefSeq" id="WP_045530930.1">
    <property type="nucleotide sequence ID" value="NZ_CP011045.1"/>
</dbReference>
<gene>
    <name evidence="1" type="ORF">VO01_15815</name>
</gene>
<name>A0A0D5CM76_9MICO</name>
<protein>
    <submittedName>
        <fullName evidence="1">Uncharacterized protein</fullName>
    </submittedName>
</protein>
<evidence type="ECO:0000313" key="2">
    <source>
        <dbReference type="Proteomes" id="UP000032604"/>
    </source>
</evidence>
<dbReference type="Proteomes" id="UP000032604">
    <property type="component" value="Plasmid pCI2"/>
</dbReference>
<evidence type="ECO:0000313" key="1">
    <source>
        <dbReference type="EMBL" id="AJW80703.1"/>
    </source>
</evidence>
<dbReference type="PATRIC" id="fig|33014.5.peg.3271"/>
<dbReference type="AlphaFoldDB" id="A0A0D5CM76"/>
<dbReference type="OrthoDB" id="3233171at2"/>
<accession>A0A0D5CM76</accession>
<dbReference type="KEGG" id="cmh:VO01_15815"/>
<geneLocation type="plasmid" evidence="1 2">
    <name>pCI2</name>
</geneLocation>
<sequence length="90" mass="10211">MGIDFTRSAGKHHIPGPDALHAIKNAVWSSTQVKVNEGDPRSQRRVFVGPQHPQTDRLIEVLVELKPGGFVVYHVMELGSYYRKLMEEEK</sequence>
<dbReference type="HOGENOM" id="CLU_168745_2_0_11"/>
<dbReference type="EMBL" id="CP011045">
    <property type="protein sequence ID" value="AJW80703.1"/>
    <property type="molecule type" value="Genomic_DNA"/>
</dbReference>
<proteinExistence type="predicted"/>
<reference evidence="1 2" key="1">
    <citation type="journal article" date="2015" name="Genome Announc.">
        <title>Complete Genome Sequence of Clavibacter michiganensis subsp. insidiosus R1-1 Using PacBio Single-Molecule Real-Time Technology.</title>
        <authorList>
            <person name="Lu Y."/>
            <person name="Samac D.A."/>
            <person name="Glazebrook J."/>
            <person name="Ishimaru C.A."/>
        </authorList>
    </citation>
    <scope>NUCLEOTIDE SEQUENCE [LARGE SCALE GENOMIC DNA]</scope>
    <source>
        <strain evidence="1 2">R1-1</strain>
        <plasmid evidence="1 2">pCI2</plasmid>
    </source>
</reference>
<keyword evidence="1" id="KW-0614">Plasmid</keyword>